<dbReference type="InterPro" id="IPR032710">
    <property type="entry name" value="NTF2-like_dom_sf"/>
</dbReference>
<evidence type="ECO:0000313" key="2">
    <source>
        <dbReference type="EMBL" id="MDP9821674.1"/>
    </source>
</evidence>
<dbReference type="CDD" id="cd00531">
    <property type="entry name" value="NTF2_like"/>
    <property type="match status" value="1"/>
</dbReference>
<name>A0ABT9NMM3_9ACTN</name>
<accession>A0ABT9NMM3</accession>
<dbReference type="EMBL" id="JAUSQM010000001">
    <property type="protein sequence ID" value="MDP9821674.1"/>
    <property type="molecule type" value="Genomic_DNA"/>
</dbReference>
<dbReference type="Proteomes" id="UP001240447">
    <property type="component" value="Unassembled WGS sequence"/>
</dbReference>
<keyword evidence="3" id="KW-1185">Reference proteome</keyword>
<dbReference type="Pfam" id="PF13577">
    <property type="entry name" value="SnoaL_4"/>
    <property type="match status" value="1"/>
</dbReference>
<comment type="caution">
    <text evidence="2">The sequence shown here is derived from an EMBL/GenBank/DDBJ whole genome shotgun (WGS) entry which is preliminary data.</text>
</comment>
<organism evidence="2 3">
    <name type="scientific">Nocardioides massiliensis</name>
    <dbReference type="NCBI Taxonomy" id="1325935"/>
    <lineage>
        <taxon>Bacteria</taxon>
        <taxon>Bacillati</taxon>
        <taxon>Actinomycetota</taxon>
        <taxon>Actinomycetes</taxon>
        <taxon>Propionibacteriales</taxon>
        <taxon>Nocardioidaceae</taxon>
        <taxon>Nocardioides</taxon>
    </lineage>
</organism>
<evidence type="ECO:0000259" key="1">
    <source>
        <dbReference type="Pfam" id="PF13577"/>
    </source>
</evidence>
<dbReference type="Gene3D" id="3.10.450.50">
    <property type="match status" value="1"/>
</dbReference>
<dbReference type="SUPFAM" id="SSF54427">
    <property type="entry name" value="NTF2-like"/>
    <property type="match status" value="1"/>
</dbReference>
<reference evidence="2 3" key="1">
    <citation type="submission" date="2023-07" db="EMBL/GenBank/DDBJ databases">
        <title>Sequencing the genomes of 1000 actinobacteria strains.</title>
        <authorList>
            <person name="Klenk H.-P."/>
        </authorList>
    </citation>
    <scope>NUCLEOTIDE SEQUENCE [LARGE SCALE GENOMIC DNA]</scope>
    <source>
        <strain evidence="2 3">GD13</strain>
    </source>
</reference>
<proteinExistence type="predicted"/>
<sequence length="171" mass="19045">MSAGSTVEADRRAIHDTVLHYCRAVDRLDYEGIRAVYADDGVDHHTGFSGPADDYVAWLRGLLPRLDGTMHLIGNHLAEVDGDQAVAETYGTAVHWGTPGDDASLNFTSGFRYVDHFVRTDAGWRIRERFAVREWTRSDAGRMVPPRAEGPRGRRDDQDPLAILRRTVLGA</sequence>
<dbReference type="RefSeq" id="WP_068122296.1">
    <property type="nucleotide sequence ID" value="NZ_CCXJ01000538.1"/>
</dbReference>
<evidence type="ECO:0000313" key="3">
    <source>
        <dbReference type="Proteomes" id="UP001240447"/>
    </source>
</evidence>
<protein>
    <submittedName>
        <fullName evidence="2">Ketosteroid isomerase-like protein</fullName>
    </submittedName>
</protein>
<dbReference type="InterPro" id="IPR037401">
    <property type="entry name" value="SnoaL-like"/>
</dbReference>
<gene>
    <name evidence="2" type="ORF">J2S59_001483</name>
</gene>
<feature type="domain" description="SnoaL-like" evidence="1">
    <location>
        <begin position="9"/>
        <end position="129"/>
    </location>
</feature>